<dbReference type="EMBL" id="JACRSY010000008">
    <property type="protein sequence ID" value="MBC8579224.1"/>
    <property type="molecule type" value="Genomic_DNA"/>
</dbReference>
<reference evidence="7" key="1">
    <citation type="submission" date="2020-08" db="EMBL/GenBank/DDBJ databases">
        <title>Genome public.</title>
        <authorList>
            <person name="Liu C."/>
            <person name="Sun Q."/>
        </authorList>
    </citation>
    <scope>NUCLEOTIDE SEQUENCE</scope>
    <source>
        <strain evidence="7">NSJ-12</strain>
    </source>
</reference>
<evidence type="ECO:0000313" key="7">
    <source>
        <dbReference type="EMBL" id="MBC8579224.1"/>
    </source>
</evidence>
<keyword evidence="8" id="KW-1185">Reference proteome</keyword>
<keyword evidence="3 6" id="KW-0812">Transmembrane</keyword>
<feature type="transmembrane region" description="Helical" evidence="6">
    <location>
        <begin position="7"/>
        <end position="25"/>
    </location>
</feature>
<evidence type="ECO:0000256" key="2">
    <source>
        <dbReference type="ARBA" id="ARBA00022475"/>
    </source>
</evidence>
<dbReference type="GO" id="GO:0050071">
    <property type="term" value="F:phosphatidylglycerol lysyltransferase activity"/>
    <property type="evidence" value="ECO:0007669"/>
    <property type="project" value="UniProtKB-EC"/>
</dbReference>
<dbReference type="RefSeq" id="WP_249332366.1">
    <property type="nucleotide sequence ID" value="NZ_JACRSY010000008.1"/>
</dbReference>
<dbReference type="InterPro" id="IPR022791">
    <property type="entry name" value="L-PG_synthase/AglD"/>
</dbReference>
<sequence length="341" mass="38670">MMKVKKLNLIIIFVALIGIIGYVGLTEAQNIVSLIHKLDFLWITGVILLMVGYWLLETLTLHFITKKFHPRQKFQSSLQTTMIGQFFNCITPFSSGGQPMQALHMVKTGVPFGIASSCLLTKFIIYQVVLTLYSLVVLCMKLGEFSAKVSGFTYMVLFGFLVNTVVVIALLSIGCFKRFTMQVVFKIINKLEKMKLIKDGARKKHYVLREFDSFYKSFEWMKSHKKMILYTVVLSTLQLTVYFLVPYFILRAFGLNASAFSMIAAQAFVLMISSFVPLPGAAGGAELSFFTFFKLFFPANLLNISVLVWRLVTFYLTVCVGMCFTLWQKGNTENTNLTEKA</sequence>
<keyword evidence="6" id="KW-0046">Antibiotic resistance</keyword>
<comment type="function">
    <text evidence="6">Catalyzes the transfer of a lysyl group from L-lysyl-tRNA(Lys) to membrane-bound phosphatidylglycerol (PG), which produces lysylphosphatidylglycerol (LPG), a major component of the bacterial membrane with a positive net charge. LPG synthesis contributes to bacterial virulence as it is involved in the resistance mechanism against cationic antimicrobial peptides (CAMP) produces by the host's immune system (defensins, cathelicidins) and by the competing microorganisms.</text>
</comment>
<dbReference type="GO" id="GO:0005886">
    <property type="term" value="C:plasma membrane"/>
    <property type="evidence" value="ECO:0007669"/>
    <property type="project" value="UniProtKB-SubCell"/>
</dbReference>
<dbReference type="Pfam" id="PF03706">
    <property type="entry name" value="LPG_synthase_TM"/>
    <property type="match status" value="1"/>
</dbReference>
<comment type="similarity">
    <text evidence="6">Belongs to the LPG synthase family.</text>
</comment>
<evidence type="ECO:0000256" key="4">
    <source>
        <dbReference type="ARBA" id="ARBA00022989"/>
    </source>
</evidence>
<dbReference type="NCBIfam" id="TIGR00374">
    <property type="entry name" value="flippase-like domain"/>
    <property type="match status" value="1"/>
</dbReference>
<protein>
    <recommendedName>
        <fullName evidence="6">Phosphatidylglycerol lysyltransferase</fullName>
        <ecNumber evidence="6">2.3.2.3</ecNumber>
    </recommendedName>
    <alternativeName>
        <fullName evidence="6">Lysylphosphatidylglycerol synthase</fullName>
    </alternativeName>
</protein>
<dbReference type="GO" id="GO:0046677">
    <property type="term" value="P:response to antibiotic"/>
    <property type="evidence" value="ECO:0007669"/>
    <property type="project" value="UniProtKB-KW"/>
</dbReference>
<keyword evidence="2" id="KW-1003">Cell membrane</keyword>
<dbReference type="PANTHER" id="PTHR37693">
    <property type="entry name" value="PHOSPHATIDYLGLYCEROL LYSYLTRANSFERASE"/>
    <property type="match status" value="1"/>
</dbReference>
<keyword evidence="5 6" id="KW-0472">Membrane</keyword>
<dbReference type="EC" id="2.3.2.3" evidence="6"/>
<keyword evidence="4 6" id="KW-1133">Transmembrane helix</keyword>
<dbReference type="Proteomes" id="UP000655830">
    <property type="component" value="Unassembled WGS sequence"/>
</dbReference>
<organism evidence="7 8">
    <name type="scientific">Zhenhengia yiwuensis</name>
    <dbReference type="NCBI Taxonomy" id="2763666"/>
    <lineage>
        <taxon>Bacteria</taxon>
        <taxon>Bacillati</taxon>
        <taxon>Bacillota</taxon>
        <taxon>Clostridia</taxon>
        <taxon>Lachnospirales</taxon>
        <taxon>Lachnospiraceae</taxon>
        <taxon>Zhenhengia</taxon>
    </lineage>
</organism>
<feature type="transmembrane region" description="Helical" evidence="6">
    <location>
        <begin position="255"/>
        <end position="276"/>
    </location>
</feature>
<feature type="transmembrane region" description="Helical" evidence="6">
    <location>
        <begin position="40"/>
        <end position="64"/>
    </location>
</feature>
<comment type="subcellular location">
    <subcellularLocation>
        <location evidence="1 6">Cell membrane</location>
        <topology evidence="1 6">Multi-pass membrane protein</topology>
    </subcellularLocation>
</comment>
<feature type="transmembrane region" description="Helical" evidence="6">
    <location>
        <begin position="307"/>
        <end position="327"/>
    </location>
</feature>
<feature type="transmembrane region" description="Helical" evidence="6">
    <location>
        <begin position="155"/>
        <end position="176"/>
    </location>
</feature>
<keyword evidence="6" id="KW-0443">Lipid metabolism</keyword>
<accession>A0A926EGP6</accession>
<comment type="caution">
    <text evidence="7">The sequence shown here is derived from an EMBL/GenBank/DDBJ whole genome shotgun (WGS) entry which is preliminary data.</text>
</comment>
<dbReference type="PANTHER" id="PTHR37693:SF1">
    <property type="entry name" value="INTEGRAL MEMBRANE PROTEIN"/>
    <property type="match status" value="1"/>
</dbReference>
<evidence type="ECO:0000256" key="3">
    <source>
        <dbReference type="ARBA" id="ARBA00022692"/>
    </source>
</evidence>
<evidence type="ECO:0000256" key="1">
    <source>
        <dbReference type="ARBA" id="ARBA00004651"/>
    </source>
</evidence>
<dbReference type="AlphaFoldDB" id="A0A926EGP6"/>
<comment type="catalytic activity">
    <reaction evidence="6">
        <text>L-lysyl-tRNA(Lys) + a 1,2-diacyl-sn-glycero-3-phospho-(1'-sn-glycerol) = a 1,2-diacyl-sn-glycero-3-phospho-1'-(3'-O-L-lysyl)-sn-glycerol + tRNA(Lys)</text>
        <dbReference type="Rhea" id="RHEA:10668"/>
        <dbReference type="Rhea" id="RHEA-COMP:9696"/>
        <dbReference type="Rhea" id="RHEA-COMP:9697"/>
        <dbReference type="ChEBI" id="CHEBI:64716"/>
        <dbReference type="ChEBI" id="CHEBI:75792"/>
        <dbReference type="ChEBI" id="CHEBI:78442"/>
        <dbReference type="ChEBI" id="CHEBI:78529"/>
        <dbReference type="EC" id="2.3.2.3"/>
    </reaction>
</comment>
<evidence type="ECO:0000256" key="6">
    <source>
        <dbReference type="RuleBase" id="RU363042"/>
    </source>
</evidence>
<evidence type="ECO:0000256" key="5">
    <source>
        <dbReference type="ARBA" id="ARBA00023136"/>
    </source>
</evidence>
<evidence type="ECO:0000313" key="8">
    <source>
        <dbReference type="Proteomes" id="UP000655830"/>
    </source>
</evidence>
<keyword evidence="6" id="KW-0808">Transferase</keyword>
<name>A0A926EGP6_9FIRM</name>
<proteinExistence type="inferred from homology"/>
<gene>
    <name evidence="6" type="primary">mprF</name>
    <name evidence="7" type="ORF">H8718_06755</name>
</gene>
<dbReference type="GO" id="GO:0006629">
    <property type="term" value="P:lipid metabolic process"/>
    <property type="evidence" value="ECO:0007669"/>
    <property type="project" value="UniProtKB-KW"/>
</dbReference>
<feature type="transmembrane region" description="Helical" evidence="6">
    <location>
        <begin position="227"/>
        <end position="249"/>
    </location>
</feature>